<keyword evidence="5" id="KW-1185">Reference proteome</keyword>
<dbReference type="RefSeq" id="XP_068365302.1">
    <property type="nucleotide sequence ID" value="XM_068500014.1"/>
</dbReference>
<proteinExistence type="predicted"/>
<gene>
    <name evidence="4" type="ORF">TRFO_18161</name>
</gene>
<name>A0A1J4KR70_9EUKA</name>
<dbReference type="PANTHER" id="PTHR45632:SF3">
    <property type="entry name" value="KELCH-LIKE PROTEIN 32"/>
    <property type="match status" value="1"/>
</dbReference>
<comment type="caution">
    <text evidence="4">The sequence shown here is derived from an EMBL/GenBank/DDBJ whole genome shotgun (WGS) entry which is preliminary data.</text>
</comment>
<dbReference type="OrthoDB" id="45365at2759"/>
<reference evidence="4" key="1">
    <citation type="submission" date="2016-10" db="EMBL/GenBank/DDBJ databases">
        <authorList>
            <person name="Benchimol M."/>
            <person name="Almeida L.G."/>
            <person name="Vasconcelos A.T."/>
            <person name="Perreira-Neves A."/>
            <person name="Rosa I.A."/>
            <person name="Tasca T."/>
            <person name="Bogo M.R."/>
            <person name="de Souza W."/>
        </authorList>
    </citation>
    <scope>NUCLEOTIDE SEQUENCE [LARGE SCALE GENOMIC DNA]</scope>
    <source>
        <strain evidence="4">K</strain>
    </source>
</reference>
<sequence length="480" mass="54882">MGKQGVFSMRIRLASQFNTFRKVDQFNDCVLISGNDQIRCQRLILSKYSNYFKRYFAEHPLKKLGDVCTVTLPVNPNNILDSFLQIIYENYLPITIQNIPPLLKMAVYYECPSLQVILKNFYLSATNNDTILYFAEKFIELDLLDDAKALAPQLAEHVKRIHNCDPTEKFSITDIYKSLSPQVFAAVFCQESLKFIPDHEKVRYIDKFVIYRGLEITDEKDREELASPINWSDASAYTHMVHYKCDWLPDKLARPLLNIILNSRRSSITKFRNEIKKSDPKVSRWYPSTWAYAIQEAKIARCSPSVDVVDFIRTLGGLAQPINPIKYGFIFIPNECVPLMNKFKPENAFLVHNNSTYYLANKVGNKMPTIGFDLKTNSKLKIESISIDSTVLKKEQKGTLQIRFSPKPSLSKVLFKPGDMNGFTLEFDKEKGGVIHHLAVNVAKPCSKVSFTMQESTLAGSTIMRISSIDVCGYFTNSDE</sequence>
<feature type="domain" description="BTB" evidence="3">
    <location>
        <begin position="27"/>
        <end position="96"/>
    </location>
</feature>
<organism evidence="4 5">
    <name type="scientific">Tritrichomonas foetus</name>
    <dbReference type="NCBI Taxonomy" id="1144522"/>
    <lineage>
        <taxon>Eukaryota</taxon>
        <taxon>Metamonada</taxon>
        <taxon>Parabasalia</taxon>
        <taxon>Tritrichomonadida</taxon>
        <taxon>Tritrichomonadidae</taxon>
        <taxon>Tritrichomonas</taxon>
    </lineage>
</organism>
<dbReference type="InterPro" id="IPR011333">
    <property type="entry name" value="SKP1/BTB/POZ_sf"/>
</dbReference>
<evidence type="ECO:0000313" key="5">
    <source>
        <dbReference type="Proteomes" id="UP000179807"/>
    </source>
</evidence>
<dbReference type="CDD" id="cd18186">
    <property type="entry name" value="BTB_POZ_ZBTB_KLHL-like"/>
    <property type="match status" value="1"/>
</dbReference>
<dbReference type="GeneID" id="94834718"/>
<dbReference type="VEuPathDB" id="TrichDB:TRFO_18161"/>
<dbReference type="EMBL" id="MLAK01000570">
    <property type="protein sequence ID" value="OHT12166.1"/>
    <property type="molecule type" value="Genomic_DNA"/>
</dbReference>
<evidence type="ECO:0000313" key="4">
    <source>
        <dbReference type="EMBL" id="OHT12166.1"/>
    </source>
</evidence>
<evidence type="ECO:0000259" key="3">
    <source>
        <dbReference type="PROSITE" id="PS50097"/>
    </source>
</evidence>
<dbReference type="PROSITE" id="PS50097">
    <property type="entry name" value="BTB"/>
    <property type="match status" value="1"/>
</dbReference>
<dbReference type="Pfam" id="PF00651">
    <property type="entry name" value="BTB"/>
    <property type="match status" value="1"/>
</dbReference>
<protein>
    <submittedName>
        <fullName evidence="4">BTB/POZ domain containing protein</fullName>
    </submittedName>
</protein>
<dbReference type="Gene3D" id="3.30.710.10">
    <property type="entry name" value="Potassium Channel Kv1.1, Chain A"/>
    <property type="match status" value="1"/>
</dbReference>
<keyword evidence="2" id="KW-0677">Repeat</keyword>
<dbReference type="InterPro" id="IPR000210">
    <property type="entry name" value="BTB/POZ_dom"/>
</dbReference>
<dbReference type="SMART" id="SM00225">
    <property type="entry name" value="BTB"/>
    <property type="match status" value="1"/>
</dbReference>
<dbReference type="Proteomes" id="UP000179807">
    <property type="component" value="Unassembled WGS sequence"/>
</dbReference>
<accession>A0A1J4KR70</accession>
<keyword evidence="1" id="KW-0880">Kelch repeat</keyword>
<dbReference type="PANTHER" id="PTHR45632">
    <property type="entry name" value="LD33804P"/>
    <property type="match status" value="1"/>
</dbReference>
<evidence type="ECO:0000256" key="1">
    <source>
        <dbReference type="ARBA" id="ARBA00022441"/>
    </source>
</evidence>
<dbReference type="AlphaFoldDB" id="A0A1J4KR70"/>
<dbReference type="SUPFAM" id="SSF54695">
    <property type="entry name" value="POZ domain"/>
    <property type="match status" value="1"/>
</dbReference>
<evidence type="ECO:0000256" key="2">
    <source>
        <dbReference type="ARBA" id="ARBA00022737"/>
    </source>
</evidence>